<dbReference type="AlphaFoldDB" id="A0A0F5MNU6"/>
<dbReference type="PANTHER" id="PTHR11059">
    <property type="entry name" value="DNA REPAIR PROTEIN RECN"/>
    <property type="match status" value="1"/>
</dbReference>
<dbReference type="InterPro" id="IPR004604">
    <property type="entry name" value="DNA_recomb/repair_RecN"/>
</dbReference>
<dbReference type="GO" id="GO:0006281">
    <property type="term" value="P:DNA repair"/>
    <property type="evidence" value="ECO:0007669"/>
    <property type="project" value="UniProtKB-KW"/>
</dbReference>
<reference evidence="12 13" key="1">
    <citation type="submission" date="2015-02" db="EMBL/GenBank/DDBJ databases">
        <title>Single cell genomics of a rare environmental alphaproteobacterium provides unique insights into Rickettsiaceae evolution.</title>
        <authorList>
            <person name="Martijn J."/>
            <person name="Schulz F."/>
            <person name="Zaremba-Niedzwiedzka K."/>
            <person name="Viklund J."/>
            <person name="Stepanauskas R."/>
            <person name="Andersson S.G.E."/>
            <person name="Horn M."/>
            <person name="Guy L."/>
            <person name="Ettema T.J.G."/>
        </authorList>
    </citation>
    <scope>NUCLEOTIDE SEQUENCE [LARGE SCALE GENOMIC DNA]</scope>
    <source>
        <strain evidence="12 13">SCGC AAA041-L04</strain>
    </source>
</reference>
<evidence type="ECO:0000313" key="13">
    <source>
        <dbReference type="Proteomes" id="UP000033358"/>
    </source>
</evidence>
<evidence type="ECO:0000256" key="1">
    <source>
        <dbReference type="ARBA" id="ARBA00003618"/>
    </source>
</evidence>
<protein>
    <recommendedName>
        <fullName evidence="3 9">DNA repair protein RecN</fullName>
    </recommendedName>
    <alternativeName>
        <fullName evidence="8 9">Recombination protein N</fullName>
    </alternativeName>
</protein>
<keyword evidence="7 9" id="KW-0234">DNA repair</keyword>
<comment type="similarity">
    <text evidence="2 9">Belongs to the RecN family.</text>
</comment>
<dbReference type="NCBIfam" id="TIGR00634">
    <property type="entry name" value="recN"/>
    <property type="match status" value="1"/>
</dbReference>
<evidence type="ECO:0000256" key="7">
    <source>
        <dbReference type="ARBA" id="ARBA00023204"/>
    </source>
</evidence>
<dbReference type="CDD" id="cd03241">
    <property type="entry name" value="ABC_RecN"/>
    <property type="match status" value="1"/>
</dbReference>
<dbReference type="EMBL" id="JYHA01000087">
    <property type="protein sequence ID" value="KKB96371.1"/>
    <property type="molecule type" value="Genomic_DNA"/>
</dbReference>
<dbReference type="Proteomes" id="UP000033358">
    <property type="component" value="Unassembled WGS sequence"/>
</dbReference>
<keyword evidence="13" id="KW-1185">Reference proteome</keyword>
<evidence type="ECO:0000256" key="2">
    <source>
        <dbReference type="ARBA" id="ARBA00009441"/>
    </source>
</evidence>
<evidence type="ECO:0000256" key="10">
    <source>
        <dbReference type="SAM" id="Coils"/>
    </source>
</evidence>
<sequence>MLLSLNIRNFLLIEQAQISFDQKLSVITGETGAGKSLILDSLLFVLGEKPPKIIRNEQAQTIVTAEFDISKNLIVREKLVELSIEVEDLLIIRRVIEKDGKIKNYLNDVGVSAPFIKDIANYLIEIYSQHQQQSLLSFAYYLDIVDDFAKTKPLRSELNSIYQDYNASSAHLKDIKEQLTTIARERDYLEHVFTELSKLNVYEGEEQELIDKRLILMNKEKLLDVVNDSLSELTKHNAGLAIINAQKTLIRNNNFSHVSFDKAIDYLEKTTIELDEATSELHNILNSINDENEQLDQVEQRLFAIKAAAKKHGINADNFSKYLSEIKNKLSSLDNQDQEISNAEEKVIKLKSDYQQKASQLSKIRADNSILLEQEITHELVQLKMAHIKFKIIIDSDRDSIKLNGFDKISFMISPNPGVPLADLAKIASGGELSRFMLAVCVVLSRLNQATSLLFDEIDTGLSGAVADAVGSRLLLIAQNTQVLTITHQPQIASKGNSHIKVFKSQTSDETNTKVMMLNYEERIREIASMISGEQVTNEAIEAAKKLIS</sequence>
<dbReference type="GO" id="GO:0043590">
    <property type="term" value="C:bacterial nucleoid"/>
    <property type="evidence" value="ECO:0007669"/>
    <property type="project" value="TreeGrafter"/>
</dbReference>
<comment type="caution">
    <text evidence="12">The sequence shown here is derived from an EMBL/GenBank/DDBJ whole genome shotgun (WGS) entry which is preliminary data.</text>
</comment>
<evidence type="ECO:0000256" key="3">
    <source>
        <dbReference type="ARBA" id="ARBA00021315"/>
    </source>
</evidence>
<evidence type="ECO:0000313" key="12">
    <source>
        <dbReference type="EMBL" id="KKB96371.1"/>
    </source>
</evidence>
<keyword evidence="10" id="KW-0175">Coiled coil</keyword>
<dbReference type="Pfam" id="PF02463">
    <property type="entry name" value="SMC_N"/>
    <property type="match status" value="1"/>
</dbReference>
<comment type="function">
    <text evidence="1 9">May be involved in recombinational repair of damaged DNA.</text>
</comment>
<evidence type="ECO:0000256" key="6">
    <source>
        <dbReference type="ARBA" id="ARBA00022840"/>
    </source>
</evidence>
<organism evidence="12 13">
    <name type="scientific">Candidatus Arcanibacter lacustris</name>
    <dbReference type="NCBI Taxonomy" id="1607817"/>
    <lineage>
        <taxon>Bacteria</taxon>
        <taxon>Pseudomonadati</taxon>
        <taxon>Pseudomonadota</taxon>
        <taxon>Alphaproteobacteria</taxon>
        <taxon>Rickettsiales</taxon>
        <taxon>Candidatus Arcanibacter</taxon>
    </lineage>
</organism>
<keyword evidence="4" id="KW-0547">Nucleotide-binding</keyword>
<dbReference type="Gene3D" id="3.40.50.300">
    <property type="entry name" value="P-loop containing nucleotide triphosphate hydrolases"/>
    <property type="match status" value="2"/>
</dbReference>
<dbReference type="InterPro" id="IPR027417">
    <property type="entry name" value="P-loop_NTPase"/>
</dbReference>
<feature type="domain" description="RecF/RecN/SMC N-terminal" evidence="11">
    <location>
        <begin position="3"/>
        <end position="506"/>
    </location>
</feature>
<dbReference type="InterPro" id="IPR003395">
    <property type="entry name" value="RecF/RecN/SMC_N"/>
</dbReference>
<evidence type="ECO:0000256" key="5">
    <source>
        <dbReference type="ARBA" id="ARBA00022763"/>
    </source>
</evidence>
<proteinExistence type="inferred from homology"/>
<name>A0A0F5MNU6_9RICK</name>
<keyword evidence="6" id="KW-0067">ATP-binding</keyword>
<dbReference type="PIRSF" id="PIRSF003128">
    <property type="entry name" value="RecN"/>
    <property type="match status" value="1"/>
</dbReference>
<keyword evidence="5 9" id="KW-0227">DNA damage</keyword>
<evidence type="ECO:0000259" key="11">
    <source>
        <dbReference type="Pfam" id="PF02463"/>
    </source>
</evidence>
<dbReference type="SUPFAM" id="SSF52540">
    <property type="entry name" value="P-loop containing nucleoside triphosphate hydrolases"/>
    <property type="match status" value="1"/>
</dbReference>
<dbReference type="GO" id="GO:0009432">
    <property type="term" value="P:SOS response"/>
    <property type="evidence" value="ECO:0007669"/>
    <property type="project" value="TreeGrafter"/>
</dbReference>
<evidence type="ECO:0000256" key="8">
    <source>
        <dbReference type="ARBA" id="ARBA00033408"/>
    </source>
</evidence>
<dbReference type="PANTHER" id="PTHR11059:SF0">
    <property type="entry name" value="DNA REPAIR PROTEIN RECN"/>
    <property type="match status" value="1"/>
</dbReference>
<evidence type="ECO:0000256" key="9">
    <source>
        <dbReference type="PIRNR" id="PIRNR003128"/>
    </source>
</evidence>
<dbReference type="PATRIC" id="fig|1607817.3.peg.518"/>
<feature type="coiled-coil region" evidence="10">
    <location>
        <begin position="267"/>
        <end position="360"/>
    </location>
</feature>
<dbReference type="GO" id="GO:0006310">
    <property type="term" value="P:DNA recombination"/>
    <property type="evidence" value="ECO:0007669"/>
    <property type="project" value="InterPro"/>
</dbReference>
<gene>
    <name evidence="12" type="primary">recN</name>
    <name evidence="12" type="ORF">SZ25_00521</name>
</gene>
<evidence type="ECO:0000256" key="4">
    <source>
        <dbReference type="ARBA" id="ARBA00022741"/>
    </source>
</evidence>
<dbReference type="GO" id="GO:0005524">
    <property type="term" value="F:ATP binding"/>
    <property type="evidence" value="ECO:0007669"/>
    <property type="project" value="UniProtKB-KW"/>
</dbReference>
<accession>A0A0F5MNU6</accession>